<dbReference type="GeneID" id="5234373"/>
<comment type="similarity">
    <text evidence="1 6">Belongs to the ATG17 family.</text>
</comment>
<dbReference type="GO" id="GO:0000045">
    <property type="term" value="P:autophagosome assembly"/>
    <property type="evidence" value="ECO:0007669"/>
    <property type="project" value="TreeGrafter"/>
</dbReference>
<dbReference type="GO" id="GO:0000422">
    <property type="term" value="P:autophagy of mitochondrion"/>
    <property type="evidence" value="ECO:0007669"/>
    <property type="project" value="TreeGrafter"/>
</dbReference>
<dbReference type="GO" id="GO:0034727">
    <property type="term" value="P:piecemeal microautophagy of the nucleus"/>
    <property type="evidence" value="ECO:0007669"/>
    <property type="project" value="TreeGrafter"/>
</dbReference>
<dbReference type="STRING" id="379508.A5DVX2"/>
<dbReference type="InterPro" id="IPR007240">
    <property type="entry name" value="Atg17"/>
</dbReference>
<keyword evidence="3 6" id="KW-0963">Cytoplasm</keyword>
<dbReference type="GO" id="GO:0030295">
    <property type="term" value="F:protein kinase activator activity"/>
    <property type="evidence" value="ECO:0007669"/>
    <property type="project" value="TreeGrafter"/>
</dbReference>
<evidence type="ECO:0000259" key="8">
    <source>
        <dbReference type="Pfam" id="PF04108"/>
    </source>
</evidence>
<comment type="function">
    <text evidence="6">Autophagy-specific protein that functions in response to autophagy-inducing signals as a scaffold to recruit other ATG proteins to organize preautophagosomal structure (PAS) formation. Modulates the timing and magnitude of the autophagy response, such as the size of the sequestering vesicles. Plays particularly a role in pexophagy and nucleophagy.</text>
</comment>
<dbReference type="KEGG" id="lel:PVL30_001478"/>
<evidence type="ECO:0000256" key="1">
    <source>
        <dbReference type="ARBA" id="ARBA00006259"/>
    </source>
</evidence>
<reference evidence="9 10" key="1">
    <citation type="journal article" date="2009" name="Nature">
        <title>Evolution of pathogenicity and sexual reproduction in eight Candida genomes.</title>
        <authorList>
            <person name="Butler G."/>
            <person name="Rasmussen M.D."/>
            <person name="Lin M.F."/>
            <person name="Santos M.A."/>
            <person name="Sakthikumar S."/>
            <person name="Munro C.A."/>
            <person name="Rheinbay E."/>
            <person name="Grabherr M."/>
            <person name="Forche A."/>
            <person name="Reedy J.L."/>
            <person name="Agrafioti I."/>
            <person name="Arnaud M.B."/>
            <person name="Bates S."/>
            <person name="Brown A.J."/>
            <person name="Brunke S."/>
            <person name="Costanzo M.C."/>
            <person name="Fitzpatrick D.A."/>
            <person name="de Groot P.W."/>
            <person name="Harris D."/>
            <person name="Hoyer L.L."/>
            <person name="Hube B."/>
            <person name="Klis F.M."/>
            <person name="Kodira C."/>
            <person name="Lennard N."/>
            <person name="Logue M.E."/>
            <person name="Martin R."/>
            <person name="Neiman A.M."/>
            <person name="Nikolaou E."/>
            <person name="Quail M.A."/>
            <person name="Quinn J."/>
            <person name="Santos M.C."/>
            <person name="Schmitzberger F.F."/>
            <person name="Sherlock G."/>
            <person name="Shah P."/>
            <person name="Silverstein K.A."/>
            <person name="Skrzypek M.S."/>
            <person name="Soll D."/>
            <person name="Staggs R."/>
            <person name="Stansfield I."/>
            <person name="Stumpf M.P."/>
            <person name="Sudbery P.E."/>
            <person name="Srikantha T."/>
            <person name="Zeng Q."/>
            <person name="Berman J."/>
            <person name="Berriman M."/>
            <person name="Heitman J."/>
            <person name="Gow N.A."/>
            <person name="Lorenz M.C."/>
            <person name="Birren B.W."/>
            <person name="Kellis M."/>
            <person name="Cuomo C.A."/>
        </authorList>
    </citation>
    <scope>NUCLEOTIDE SEQUENCE [LARGE SCALE GENOMIC DNA]</scope>
    <source>
        <strain evidence="10">ATCC 11503 / BCRC 21390 / CBS 2605 / JCM 1781 / NBRC 1676 / NRRL YB-4239</strain>
    </source>
</reference>
<evidence type="ECO:0000313" key="9">
    <source>
        <dbReference type="EMBL" id="EDK43330.1"/>
    </source>
</evidence>
<dbReference type="InterPro" id="IPR045326">
    <property type="entry name" value="ATG17-like_dom"/>
</dbReference>
<dbReference type="Pfam" id="PF04108">
    <property type="entry name" value="ATG17_like"/>
    <property type="match status" value="1"/>
</dbReference>
<dbReference type="PANTHER" id="PTHR28005">
    <property type="entry name" value="AUTOPHAGY-RELATED PROTEIN 17"/>
    <property type="match status" value="1"/>
</dbReference>
<dbReference type="InParanoid" id="A5DVX2"/>
<accession>A5DVX2</accession>
<feature type="domain" description="Autophagy protein ATG17-like" evidence="8">
    <location>
        <begin position="28"/>
        <end position="430"/>
    </location>
</feature>
<keyword evidence="10" id="KW-1185">Reference proteome</keyword>
<keyword evidence="7" id="KW-0175">Coiled coil</keyword>
<keyword evidence="4 6" id="KW-0072">Autophagy</keyword>
<dbReference type="PANTHER" id="PTHR28005:SF1">
    <property type="entry name" value="AUTOPHAGY-RELATED PROTEIN 17"/>
    <property type="match status" value="1"/>
</dbReference>
<evidence type="ECO:0000256" key="5">
    <source>
        <dbReference type="ARBA" id="ARBA00023136"/>
    </source>
</evidence>
<name>A5DVX2_LODEL</name>
<organism evidence="9 10">
    <name type="scientific">Lodderomyces elongisporus (strain ATCC 11503 / CBS 2605 / JCM 1781 / NBRC 1676 / NRRL YB-4239)</name>
    <name type="common">Yeast</name>
    <name type="synonym">Saccharomyces elongisporus</name>
    <dbReference type="NCBI Taxonomy" id="379508"/>
    <lineage>
        <taxon>Eukaryota</taxon>
        <taxon>Fungi</taxon>
        <taxon>Dikarya</taxon>
        <taxon>Ascomycota</taxon>
        <taxon>Saccharomycotina</taxon>
        <taxon>Pichiomycetes</taxon>
        <taxon>Debaryomycetaceae</taxon>
        <taxon>Candida/Lodderomyces clade</taxon>
        <taxon>Lodderomyces</taxon>
    </lineage>
</organism>
<dbReference type="AlphaFoldDB" id="A5DVX2"/>
<evidence type="ECO:0000256" key="6">
    <source>
        <dbReference type="RuleBase" id="RU368080"/>
    </source>
</evidence>
<evidence type="ECO:0000256" key="3">
    <source>
        <dbReference type="ARBA" id="ARBA00022490"/>
    </source>
</evidence>
<sequence>MVNDRISVGKVKFTQVQVSQWSEDAQKSLQSAQKLCSIAQTQLNETYEDLGVQLPNDLEVVELLFEGYQRQLDMVGQVLKRSELLLSRDVDSVLVEIDSDLNPKLNDLSTILKQMENTIVPDFVQVNGMEGDKRLYDFLAMESTQFIQNNIEIYKQNCKKASEKLNLEIQVLRDEQHKLLHYQGTVQKEYELLGRLQLELKLAQGDMIESKGQEGVILKENRALENELVSLLEMMTNHYDQCKSAVELLSRGGSTEHTKINLDVLEVDSQELDDVFKELKAVSEITSTNSAKSKRLYKQYNEHIVKCTTYIKEELEKIRLFKTNKVPQFLSFFQECKNVFSKCSIVDEELKDLTPSQVYAETISQLVFHYTKFLDVYKTKYLAELHHEQYSFPKKFLKRIEDFINDEVYRMQSEEINHRKRWLDKYEEFIPKEFQLPGEQEIPMVVQVITEGLEHIQRESGVEGFNQGEEKRLLDLMKRLRTQDQGE</sequence>
<feature type="coiled-coil region" evidence="7">
    <location>
        <begin position="144"/>
        <end position="175"/>
    </location>
</feature>
<dbReference type="OrthoDB" id="1937984at2759"/>
<dbReference type="HOGENOM" id="CLU_565132_0_0_1"/>
<evidence type="ECO:0000256" key="2">
    <source>
        <dbReference type="ARBA" id="ARBA00013806"/>
    </source>
</evidence>
<proteinExistence type="inferred from homology"/>
<protein>
    <recommendedName>
        <fullName evidence="2 6">Autophagy-related protein 17</fullName>
    </recommendedName>
</protein>
<dbReference type="OMA" id="TNHFDQC"/>
<comment type="subcellular location">
    <subcellularLocation>
        <location evidence="6">Cytoplasm</location>
    </subcellularLocation>
    <subcellularLocation>
        <location evidence="6">Preautophagosomal structure membrane</location>
        <topology evidence="6">Peripheral membrane protein</topology>
    </subcellularLocation>
</comment>
<dbReference type="GO" id="GO:1990316">
    <property type="term" value="C:Atg1/ULK1 kinase complex"/>
    <property type="evidence" value="ECO:0007669"/>
    <property type="project" value="TreeGrafter"/>
</dbReference>
<dbReference type="EMBL" id="CH981525">
    <property type="protein sequence ID" value="EDK43330.1"/>
    <property type="molecule type" value="Genomic_DNA"/>
</dbReference>
<evidence type="ECO:0000313" key="10">
    <source>
        <dbReference type="Proteomes" id="UP000001996"/>
    </source>
</evidence>
<evidence type="ECO:0000256" key="4">
    <source>
        <dbReference type="ARBA" id="ARBA00023006"/>
    </source>
</evidence>
<dbReference type="GO" id="GO:0060090">
    <property type="term" value="F:molecular adaptor activity"/>
    <property type="evidence" value="ECO:0007669"/>
    <property type="project" value="TreeGrafter"/>
</dbReference>
<evidence type="ECO:0000256" key="7">
    <source>
        <dbReference type="SAM" id="Coils"/>
    </source>
</evidence>
<gene>
    <name evidence="9" type="ORF">LELG_01508</name>
</gene>
<keyword evidence="5" id="KW-0472">Membrane</keyword>
<dbReference type="eggNOG" id="ENOG502RW77">
    <property type="taxonomic scope" value="Eukaryota"/>
</dbReference>
<dbReference type="GO" id="GO:0034045">
    <property type="term" value="C:phagophore assembly site membrane"/>
    <property type="evidence" value="ECO:0007669"/>
    <property type="project" value="UniProtKB-SubCell"/>
</dbReference>
<dbReference type="Proteomes" id="UP000001996">
    <property type="component" value="Unassembled WGS sequence"/>
</dbReference>